<name>A0AA36J2P9_9DINO</name>
<dbReference type="AlphaFoldDB" id="A0AA36J2P9"/>
<evidence type="ECO:0000313" key="2">
    <source>
        <dbReference type="EMBL" id="CAJ1398530.1"/>
    </source>
</evidence>
<accession>A0AA36J2P9</accession>
<dbReference type="PANTHER" id="PTHR33504:SF2">
    <property type="entry name" value="PROTEIN MFI"/>
    <property type="match status" value="1"/>
</dbReference>
<feature type="compositionally biased region" description="Basic and acidic residues" evidence="1">
    <location>
        <begin position="88"/>
        <end position="97"/>
    </location>
</feature>
<dbReference type="Proteomes" id="UP001178507">
    <property type="component" value="Unassembled WGS sequence"/>
</dbReference>
<evidence type="ECO:0000256" key="1">
    <source>
        <dbReference type="SAM" id="MobiDB-lite"/>
    </source>
</evidence>
<feature type="compositionally biased region" description="Pro residues" evidence="1">
    <location>
        <begin position="62"/>
        <end position="87"/>
    </location>
</feature>
<keyword evidence="3" id="KW-1185">Reference proteome</keyword>
<reference evidence="2" key="1">
    <citation type="submission" date="2023-08" db="EMBL/GenBank/DDBJ databases">
        <authorList>
            <person name="Chen Y."/>
            <person name="Shah S."/>
            <person name="Dougan E. K."/>
            <person name="Thang M."/>
            <person name="Chan C."/>
        </authorList>
    </citation>
    <scope>NUCLEOTIDE SEQUENCE</scope>
</reference>
<comment type="caution">
    <text evidence="2">The sequence shown here is derived from an EMBL/GenBank/DDBJ whole genome shotgun (WGS) entry which is preliminary data.</text>
</comment>
<protein>
    <submittedName>
        <fullName evidence="2">Uncharacterized protein</fullName>
    </submittedName>
</protein>
<proteinExistence type="predicted"/>
<sequence>MVSERLQRFLGTKPLHWKRRLVQRPWLLPMVAMHLAALRVQRAWRRSWLKCARPSAIGDPASPAPPAPPAPPVSPANAPAPPLPPGPSEERVRARDQLRRRHVEHLRQCMVAQDGRPMYDSFESFCMAVIQGWWRSRIHLWRAQRVHSFLSSKVHQVAAFEIQQAWRSRHGRSVQSSYMSEHDHLVKYAKRLSEAAKKIQRKWRGHRDTHIYGTLRETIAMFRRSGDPYLLLRAVLARESVLLDPALQLHVRFRLGGPSFPPSIFYKIYTHGNVVDLGAFAPRDYHHERVSAEQKFIPDLGWYRRVENNGWRPLAVRLQEEKDKEQQKVVTAPKGFHHSKLRRRQDMEVKRRKRKIEWFQKLYGLHPNEDSPSASEGPTPRRHIVDEPEVDDDRLLDWTRKLDFDAYMESWQSIATTDGSEGTLPITWRSGF</sequence>
<dbReference type="EMBL" id="CAUJNA010003303">
    <property type="protein sequence ID" value="CAJ1398530.1"/>
    <property type="molecule type" value="Genomic_DNA"/>
</dbReference>
<evidence type="ECO:0000313" key="3">
    <source>
        <dbReference type="Proteomes" id="UP001178507"/>
    </source>
</evidence>
<gene>
    <name evidence="2" type="ORF">EVOR1521_LOCUS22305</name>
</gene>
<organism evidence="2 3">
    <name type="scientific">Effrenium voratum</name>
    <dbReference type="NCBI Taxonomy" id="2562239"/>
    <lineage>
        <taxon>Eukaryota</taxon>
        <taxon>Sar</taxon>
        <taxon>Alveolata</taxon>
        <taxon>Dinophyceae</taxon>
        <taxon>Suessiales</taxon>
        <taxon>Symbiodiniaceae</taxon>
        <taxon>Effrenium</taxon>
    </lineage>
</organism>
<feature type="region of interest" description="Disordered" evidence="1">
    <location>
        <begin position="59"/>
        <end position="97"/>
    </location>
</feature>
<feature type="region of interest" description="Disordered" evidence="1">
    <location>
        <begin position="367"/>
        <end position="388"/>
    </location>
</feature>
<dbReference type="PANTHER" id="PTHR33504">
    <property type="entry name" value="NADH DEHYDROGENASE (UBIQUINONE) 1 BETA SUBCOMPLEX, 4"/>
    <property type="match status" value="1"/>
</dbReference>